<comment type="subcellular location">
    <subcellularLocation>
        <location evidence="1">Membrane</location>
        <topology evidence="1">Multi-pass membrane protein</topology>
    </subcellularLocation>
</comment>
<dbReference type="Proteomes" id="UP000052268">
    <property type="component" value="Unassembled WGS sequence"/>
</dbReference>
<keyword evidence="3 5" id="KW-1133">Transmembrane helix</keyword>
<evidence type="ECO:0000256" key="4">
    <source>
        <dbReference type="ARBA" id="ARBA00023136"/>
    </source>
</evidence>
<gene>
    <name evidence="6" type="ORF">V474_19525</name>
</gene>
<proteinExistence type="predicted"/>
<dbReference type="PATRIC" id="fig|1114963.3.peg.2741"/>
<comment type="caution">
    <text evidence="6">The sequence shown here is derived from an EMBL/GenBank/DDBJ whole genome shotgun (WGS) entry which is preliminary data.</text>
</comment>
<protein>
    <submittedName>
        <fullName evidence="6">Membrane protein</fullName>
    </submittedName>
</protein>
<feature type="transmembrane region" description="Helical" evidence="5">
    <location>
        <begin position="36"/>
        <end position="59"/>
    </location>
</feature>
<dbReference type="AlphaFoldDB" id="A0A0J7XVT2"/>
<name>A0A0J7XVT2_9SPHN</name>
<feature type="transmembrane region" description="Helical" evidence="5">
    <location>
        <begin position="71"/>
        <end position="90"/>
    </location>
</feature>
<dbReference type="PANTHER" id="PTHR36974">
    <property type="entry name" value="MEMBRANE PROTEIN-RELATED"/>
    <property type="match status" value="1"/>
</dbReference>
<dbReference type="InterPro" id="IPR032808">
    <property type="entry name" value="DoxX"/>
</dbReference>
<reference evidence="6 7" key="1">
    <citation type="journal article" date="2015" name="G3 (Bethesda)">
        <title>Insights into Ongoing Evolution of the Hexachlorocyclohexane Catabolic Pathway from Comparative Genomics of Ten Sphingomonadaceae Strains.</title>
        <authorList>
            <person name="Pearce S.L."/>
            <person name="Oakeshott J.G."/>
            <person name="Pandey G."/>
        </authorList>
    </citation>
    <scope>NUCLEOTIDE SEQUENCE [LARGE SCALE GENOMIC DNA]</scope>
    <source>
        <strain evidence="6 7">LL02</strain>
    </source>
</reference>
<accession>A0A0J7XVT2</accession>
<feature type="transmembrane region" description="Helical" evidence="5">
    <location>
        <begin position="110"/>
        <end position="130"/>
    </location>
</feature>
<dbReference type="RefSeq" id="WP_059151906.1">
    <property type="nucleotide sequence ID" value="NZ_KQ130454.1"/>
</dbReference>
<evidence type="ECO:0000313" key="6">
    <source>
        <dbReference type="EMBL" id="KMS55228.1"/>
    </source>
</evidence>
<organism evidence="6 7">
    <name type="scientific">Novosphingobium barchaimii LL02</name>
    <dbReference type="NCBI Taxonomy" id="1114963"/>
    <lineage>
        <taxon>Bacteria</taxon>
        <taxon>Pseudomonadati</taxon>
        <taxon>Pseudomonadota</taxon>
        <taxon>Alphaproteobacteria</taxon>
        <taxon>Sphingomonadales</taxon>
        <taxon>Sphingomonadaceae</taxon>
        <taxon>Novosphingobium</taxon>
    </lineage>
</organism>
<evidence type="ECO:0000256" key="2">
    <source>
        <dbReference type="ARBA" id="ARBA00022692"/>
    </source>
</evidence>
<dbReference type="EMBL" id="JACU01000005">
    <property type="protein sequence ID" value="KMS55228.1"/>
    <property type="molecule type" value="Genomic_DNA"/>
</dbReference>
<dbReference type="GO" id="GO:0016020">
    <property type="term" value="C:membrane"/>
    <property type="evidence" value="ECO:0007669"/>
    <property type="project" value="UniProtKB-SubCell"/>
</dbReference>
<evidence type="ECO:0000256" key="3">
    <source>
        <dbReference type="ARBA" id="ARBA00022989"/>
    </source>
</evidence>
<dbReference type="OrthoDB" id="8856615at2"/>
<evidence type="ECO:0000256" key="5">
    <source>
        <dbReference type="SAM" id="Phobius"/>
    </source>
</evidence>
<sequence>MNRRTFSRTVLALLYAAAGVLHLAMPAPFLGIVPPWVPFPAWVVCLTGLAEIAGAAGLLQPLSPALRRAAGWGLAAYALCVWPANVQHMLIDMAKPGHGLGLGYHIPRLALQPVLIWWPLWAAGVTDWPWRRRPA</sequence>
<evidence type="ECO:0000256" key="1">
    <source>
        <dbReference type="ARBA" id="ARBA00004141"/>
    </source>
</evidence>
<keyword evidence="2 5" id="KW-0812">Transmembrane</keyword>
<evidence type="ECO:0000313" key="7">
    <source>
        <dbReference type="Proteomes" id="UP000052268"/>
    </source>
</evidence>
<dbReference type="Pfam" id="PF13564">
    <property type="entry name" value="DoxX_2"/>
    <property type="match status" value="1"/>
</dbReference>
<dbReference type="PANTHER" id="PTHR36974:SF1">
    <property type="entry name" value="DOXX FAMILY MEMBRANE PROTEIN"/>
    <property type="match status" value="1"/>
</dbReference>
<keyword evidence="4 5" id="KW-0472">Membrane</keyword>
<keyword evidence="7" id="KW-1185">Reference proteome</keyword>